<protein>
    <submittedName>
        <fullName evidence="1">Rhs element Vgr protein</fullName>
    </submittedName>
</protein>
<name>A0A656G4J8_PSEA0</name>
<gene>
    <name evidence="1" type="ORF">PSYMO_03638</name>
</gene>
<accession>A0A656G4J8</accession>
<evidence type="ECO:0000313" key="1">
    <source>
        <dbReference type="EMBL" id="EGH20628.1"/>
    </source>
</evidence>
<reference evidence="1 2" key="1">
    <citation type="journal article" date="2011" name="PLoS Pathog.">
        <title>Dynamic evolution of pathogenicity revealed by sequencing and comparative genomics of 19 Pseudomonas syringae isolates.</title>
        <authorList>
            <person name="Baltrus D.A."/>
            <person name="Nishimura M.T."/>
            <person name="Romanchuk A."/>
            <person name="Chang J.H."/>
            <person name="Mukhtar M.S."/>
            <person name="Cherkis K."/>
            <person name="Roach J."/>
            <person name="Grant S.R."/>
            <person name="Jones C.D."/>
            <person name="Dangl J.L."/>
        </authorList>
    </citation>
    <scope>NUCLEOTIDE SEQUENCE [LARGE SCALE GENOMIC DNA]</scope>
    <source>
        <strain evidence="1 2">301020</strain>
    </source>
</reference>
<organism evidence="1 2">
    <name type="scientific">Pseudomonas amygdali pv. mori str. 301020</name>
    <dbReference type="NCBI Taxonomy" id="629261"/>
    <lineage>
        <taxon>Bacteria</taxon>
        <taxon>Pseudomonadati</taxon>
        <taxon>Pseudomonadota</taxon>
        <taxon>Gammaproteobacteria</taxon>
        <taxon>Pseudomonadales</taxon>
        <taxon>Pseudomonadaceae</taxon>
        <taxon>Pseudomonas</taxon>
        <taxon>Pseudomonas amygdali</taxon>
    </lineage>
</organism>
<proteinExistence type="predicted"/>
<dbReference type="AlphaFoldDB" id="A0A656G4J8"/>
<comment type="caution">
    <text evidence="1">The sequence shown here is derived from an EMBL/GenBank/DDBJ whole genome shotgun (WGS) entry which is preliminary data.</text>
</comment>
<dbReference type="Proteomes" id="UP000003465">
    <property type="component" value="Unassembled WGS sequence"/>
</dbReference>
<sequence>MHLDRQIFIGPDRLLQLADGVCLYLGKGSKVTLDAGPSTVQIDDDGLTLSSPRIGFASKANGHSSGDPDAIE</sequence>
<dbReference type="EMBL" id="AEAG01000145">
    <property type="protein sequence ID" value="EGH20628.1"/>
    <property type="molecule type" value="Genomic_DNA"/>
</dbReference>
<evidence type="ECO:0000313" key="2">
    <source>
        <dbReference type="Proteomes" id="UP000003465"/>
    </source>
</evidence>